<reference evidence="4 5" key="1">
    <citation type="journal article" date="2019" name="Sci. Rep.">
        <title>Comparative genomics of chytrid fungi reveal insights into the obligate biotrophic and pathogenic lifestyle of Synchytrium endobioticum.</title>
        <authorList>
            <person name="van de Vossenberg B.T.L.H."/>
            <person name="Warris S."/>
            <person name="Nguyen H.D.T."/>
            <person name="van Gent-Pelzer M.P.E."/>
            <person name="Joly D.L."/>
            <person name="van de Geest H.C."/>
            <person name="Bonants P.J.M."/>
            <person name="Smith D.S."/>
            <person name="Levesque C.A."/>
            <person name="van der Lee T.A.J."/>
        </authorList>
    </citation>
    <scope>NUCLEOTIDE SEQUENCE [LARGE SCALE GENOMIC DNA]</scope>
    <source>
        <strain evidence="4 5">CBS 675.73</strain>
    </source>
</reference>
<feature type="compositionally biased region" description="Basic and acidic residues" evidence="1">
    <location>
        <begin position="916"/>
        <end position="927"/>
    </location>
</feature>
<proteinExistence type="predicted"/>
<dbReference type="Pfam" id="PF25474">
    <property type="entry name" value="TPR_TmcB"/>
    <property type="match status" value="1"/>
</dbReference>
<feature type="transmembrane region" description="Helical" evidence="2">
    <location>
        <begin position="137"/>
        <end position="156"/>
    </location>
</feature>
<keyword evidence="5" id="KW-1185">Reference proteome</keyword>
<comment type="caution">
    <text evidence="4">The sequence shown here is derived from an EMBL/GenBank/DDBJ whole genome shotgun (WGS) entry which is preliminary data.</text>
</comment>
<feature type="region of interest" description="Disordered" evidence="1">
    <location>
        <begin position="901"/>
        <end position="1019"/>
    </location>
</feature>
<feature type="transmembrane region" description="Helical" evidence="2">
    <location>
        <begin position="95"/>
        <end position="116"/>
    </location>
</feature>
<feature type="compositionally biased region" description="Low complexity" evidence="1">
    <location>
        <begin position="1002"/>
        <end position="1017"/>
    </location>
</feature>
<feature type="domain" description="TmcB/TmcC TPR repeats" evidence="3">
    <location>
        <begin position="467"/>
        <end position="586"/>
    </location>
</feature>
<dbReference type="InterPro" id="IPR035965">
    <property type="entry name" value="PAS-like_dom_sf"/>
</dbReference>
<dbReference type="InterPro" id="IPR057352">
    <property type="entry name" value="TPR_TmcB/C"/>
</dbReference>
<feature type="transmembrane region" description="Helical" evidence="2">
    <location>
        <begin position="217"/>
        <end position="237"/>
    </location>
</feature>
<dbReference type="PANTHER" id="PTHR31600">
    <property type="entry name" value="TINY MACROCYSTS PROTEIN B-RELATED"/>
    <property type="match status" value="1"/>
</dbReference>
<dbReference type="EMBL" id="QEAP01000016">
    <property type="protein sequence ID" value="TPX77702.1"/>
    <property type="molecule type" value="Genomic_DNA"/>
</dbReference>
<feature type="transmembrane region" description="Helical" evidence="2">
    <location>
        <begin position="1214"/>
        <end position="1234"/>
    </location>
</feature>
<feature type="compositionally biased region" description="Polar residues" evidence="1">
    <location>
        <begin position="1616"/>
        <end position="1631"/>
    </location>
</feature>
<feature type="transmembrane region" description="Helical" evidence="2">
    <location>
        <begin position="1322"/>
        <end position="1344"/>
    </location>
</feature>
<evidence type="ECO:0000256" key="1">
    <source>
        <dbReference type="SAM" id="MobiDB-lite"/>
    </source>
</evidence>
<keyword evidence="2" id="KW-0812">Transmembrane</keyword>
<dbReference type="STRING" id="246404.A0A507FN62"/>
<organism evidence="4 5">
    <name type="scientific">Chytriomyces confervae</name>
    <dbReference type="NCBI Taxonomy" id="246404"/>
    <lineage>
        <taxon>Eukaryota</taxon>
        <taxon>Fungi</taxon>
        <taxon>Fungi incertae sedis</taxon>
        <taxon>Chytridiomycota</taxon>
        <taxon>Chytridiomycota incertae sedis</taxon>
        <taxon>Chytridiomycetes</taxon>
        <taxon>Chytridiales</taxon>
        <taxon>Chytriomycetaceae</taxon>
        <taxon>Chytriomyces</taxon>
    </lineage>
</organism>
<dbReference type="InterPro" id="IPR052994">
    <property type="entry name" value="Tiny_macrocysts_regulators"/>
</dbReference>
<feature type="region of interest" description="Disordered" evidence="1">
    <location>
        <begin position="1611"/>
        <end position="1631"/>
    </location>
</feature>
<evidence type="ECO:0000313" key="4">
    <source>
        <dbReference type="EMBL" id="TPX77702.1"/>
    </source>
</evidence>
<feature type="transmembrane region" description="Helical" evidence="2">
    <location>
        <begin position="249"/>
        <end position="270"/>
    </location>
</feature>
<evidence type="ECO:0000256" key="2">
    <source>
        <dbReference type="SAM" id="Phobius"/>
    </source>
</evidence>
<feature type="region of interest" description="Disordered" evidence="1">
    <location>
        <begin position="580"/>
        <end position="603"/>
    </location>
</feature>
<keyword evidence="2" id="KW-0472">Membrane</keyword>
<gene>
    <name evidence="4" type="ORF">CcCBS67573_g01047</name>
</gene>
<dbReference type="SUPFAM" id="SSF55785">
    <property type="entry name" value="PYP-like sensor domain (PAS domain)"/>
    <property type="match status" value="1"/>
</dbReference>
<feature type="compositionally biased region" description="Polar residues" evidence="1">
    <location>
        <begin position="992"/>
        <end position="1001"/>
    </location>
</feature>
<feature type="compositionally biased region" description="Basic and acidic residues" evidence="1">
    <location>
        <begin position="965"/>
        <end position="974"/>
    </location>
</feature>
<feature type="transmembrane region" description="Helical" evidence="2">
    <location>
        <begin position="45"/>
        <end position="68"/>
    </location>
</feature>
<feature type="transmembrane region" description="Helical" evidence="2">
    <location>
        <begin position="172"/>
        <end position="197"/>
    </location>
</feature>
<accession>A0A507FN62</accession>
<feature type="transmembrane region" description="Helical" evidence="2">
    <location>
        <begin position="306"/>
        <end position="326"/>
    </location>
</feature>
<dbReference type="Proteomes" id="UP000320333">
    <property type="component" value="Unassembled WGS sequence"/>
</dbReference>
<keyword evidence="2" id="KW-1133">Transmembrane helix</keyword>
<dbReference type="PANTHER" id="PTHR31600:SF2">
    <property type="entry name" value="GAMETE ENRICHED GENE 10 PROTEIN-RELATED"/>
    <property type="match status" value="1"/>
</dbReference>
<name>A0A507FN62_9FUNG</name>
<evidence type="ECO:0000259" key="3">
    <source>
        <dbReference type="Pfam" id="PF25474"/>
    </source>
</evidence>
<protein>
    <recommendedName>
        <fullName evidence="3">TmcB/TmcC TPR repeats domain-containing protein</fullName>
    </recommendedName>
</protein>
<dbReference type="Gene3D" id="3.30.450.20">
    <property type="entry name" value="PAS domain"/>
    <property type="match status" value="1"/>
</dbReference>
<dbReference type="OrthoDB" id="542352at2759"/>
<feature type="transmembrane region" description="Helical" evidence="2">
    <location>
        <begin position="1543"/>
        <end position="1567"/>
    </location>
</feature>
<sequence>MASNVGDGRTARRDSLEDMKAKAKDMVFSLMYFANKQTNGDTNMFFHLIELAIELFQNLAFPIMFAYAQWGPDIEWLQVFLQYIIPYVLMMRSQISFYIIVGILSIMFITGGMIGYTTSRRKLRFVGPLKFLSFAKHLLAGILYIPVAGILVFVAVDCETDFDDIPCNSSQFIARSTACVILLVVHFILSIFVKVTFFECEPRLKDMTCRPHTRLDALYHISRTILTILTVVLFFFGHGQNSDHTTQNWILALACLAFSGALSFFSLWYMPYYHFKYCQLRAGMLLSFFWASVGLVYSQLRPESDIGLILIVTLPFMFPLAAFLIASRRRVIERMPIKDINDPFVAELRIRFKLMERGLLFYSTDNEGFARNNRSPGDLGPSGGNKTKGFMAELDEEVLAQEIAVFNEVNGMLIQFTKQMPKSCFIHIVVGTFQSVYMKNRAQALAVTAKATTLTPSPPEAFILFKRNKDLNERSIGGTLFDFIAYEKHLQNAKRNEKKAGIAMVQFWSELMKKRPSIHKLESYGSAITTAITIAQQSYIALIKISPNSPNIFRMYGSFVINILDDSKRGQDLVDHAEELEEEAQRDGGYARNNDDEDADDRMQENVPRATEMDMFSDENGLITISGETNNLCEVLQANAKFLTIFGFKKHEVVGFNVTKIIPTPFADPHDTFVARYLETGFAKIIDRPRQILGLTSSKHLVSVILCVKHVVDTEGKQSFVGIVKPSRQHQFSGFVILEETFHILHATQNLAEFFGADLMNRKLNLLDVLPGLNATTATDKTGVKLVWVKTDGKYELEFFGDRLCVAGTTAYIARVKFKRVNDGLGGNLVGASMQSIGASSIGSEDNGINPMVFSVHASAADLKPSASAAQSSQQIYNSAYSDNRRVSGCPFVRQPSSGILKGPIAGCSSPPPPSDSKKLSFMDRSRPSSNSQLKNGATLERRKTNDSDVLSARSNTGPRGHKAKSIESDDESSRSYMPSNMAKKKGGGGSEKNSVNGHSNRANSISGQSSRSSGKNGRNKYENQLKITVARKNAQSNRNLSIVHSLFQVALLIFCGLLSLEKHSQLMGNIITLSDSVRTIDMYRAGGYWIRRSLFTPPLNLSKSETLSQANLLAGNRTSLFNIHGITVNFSRPAKGKFRTVDSLEAIYTILTVSKYTASVPFNDRLLRQRLRYVLENAPYTIFDLLNTSTTLELQSYNAKVAVQPGEIQRMCILGPLTGLLLVLLLFPVHYSINVMRREFLGIFCDIPKEIVKGIYHARMKRMIDSADRSDSEDGEGLEVLGQMHNSQESLQEADSAMPNATGRIPLLTAFKLFMTDKYRLGLRSLFIFAISLGYFLSSGFLVQRFIDSNFLAGNSIYWSAQRLAFMKQSTYWTRETLVHHVALVATNISRVTTFVQPSNHVPPSISDLLQNLLWVEEGVLYGNPVMNSVPITSLTSSHPQFRLEYQNACISGSPADCRYYRDALLTRGLHDVFRKYVQEVETVNGMTMTMNASNLVQRAAVDERLFNLRKLDNEYITPALVESMRLYSQPAVAESQWFHSFHLALTLSFIAVLAVFYLIVIRKVVWSIRSELRQTRGLVYMLPADVLLAIPSFMKWSEQGTKPKKLKLEKVGTRDTTGPSKTTTKASMN</sequence>
<evidence type="ECO:0000313" key="5">
    <source>
        <dbReference type="Proteomes" id="UP000320333"/>
    </source>
</evidence>